<evidence type="ECO:0000313" key="3">
    <source>
        <dbReference type="Proteomes" id="UP000057737"/>
    </source>
</evidence>
<gene>
    <name evidence="2" type="ORF">AS156_26630</name>
</gene>
<protein>
    <submittedName>
        <fullName evidence="2">Uncharacterized protein</fullName>
    </submittedName>
</protein>
<name>A0A109K525_9BRAD</name>
<comment type="caution">
    <text evidence="2">The sequence shown here is derived from an EMBL/GenBank/DDBJ whole genome shotgun (WGS) entry which is preliminary data.</text>
</comment>
<feature type="compositionally biased region" description="Low complexity" evidence="1">
    <location>
        <begin position="11"/>
        <end position="20"/>
    </location>
</feature>
<keyword evidence="3" id="KW-1185">Reference proteome</keyword>
<dbReference type="RefSeq" id="WP_066499012.1">
    <property type="nucleotide sequence ID" value="NZ_LNCU01000010.1"/>
</dbReference>
<dbReference type="AlphaFoldDB" id="A0A109K525"/>
<sequence length="61" mass="6753">MPAFSFEKITPPVHHGPVAPVGQKQRGVIVQFLGRLVESRVRRVPKQDKTAIAHREPAASE</sequence>
<dbReference type="OrthoDB" id="8246655at2"/>
<feature type="region of interest" description="Disordered" evidence="1">
    <location>
        <begin position="1"/>
        <end position="20"/>
    </location>
</feature>
<evidence type="ECO:0000256" key="1">
    <source>
        <dbReference type="SAM" id="MobiDB-lite"/>
    </source>
</evidence>
<dbReference type="EMBL" id="LNCU01000010">
    <property type="protein sequence ID" value="KWV60986.1"/>
    <property type="molecule type" value="Genomic_DNA"/>
</dbReference>
<organism evidence="2 3">
    <name type="scientific">Bradyrhizobium macuxiense</name>
    <dbReference type="NCBI Taxonomy" id="1755647"/>
    <lineage>
        <taxon>Bacteria</taxon>
        <taxon>Pseudomonadati</taxon>
        <taxon>Pseudomonadota</taxon>
        <taxon>Alphaproteobacteria</taxon>
        <taxon>Hyphomicrobiales</taxon>
        <taxon>Nitrobacteraceae</taxon>
        <taxon>Bradyrhizobium</taxon>
    </lineage>
</organism>
<accession>A0A109K525</accession>
<dbReference type="Proteomes" id="UP000057737">
    <property type="component" value="Unassembled WGS sequence"/>
</dbReference>
<evidence type="ECO:0000313" key="2">
    <source>
        <dbReference type="EMBL" id="KWV60986.1"/>
    </source>
</evidence>
<reference evidence="2 3" key="1">
    <citation type="submission" date="2015-11" db="EMBL/GenBank/DDBJ databases">
        <title>Draft Genome Sequence of the Strain BR 10303 (Bradyrhizobium sp.) isolated from nodules of Centrolobium paraense.</title>
        <authorList>
            <person name="Zelli J.E."/>
            <person name="Simoes-Araujo J.L."/>
            <person name="Barauna A.C."/>
            <person name="Silva K."/>
        </authorList>
    </citation>
    <scope>NUCLEOTIDE SEQUENCE [LARGE SCALE GENOMIC DNA]</scope>
    <source>
        <strain evidence="2 3">BR 10303</strain>
    </source>
</reference>
<proteinExistence type="predicted"/>